<evidence type="ECO:0000313" key="2">
    <source>
        <dbReference type="EMBL" id="OGN27544.1"/>
    </source>
</evidence>
<dbReference type="PANTHER" id="PTHR35788:SF1">
    <property type="entry name" value="EXPORTED PROTEIN"/>
    <property type="match status" value="1"/>
</dbReference>
<dbReference type="Proteomes" id="UP000179047">
    <property type="component" value="Unassembled WGS sequence"/>
</dbReference>
<dbReference type="InterPro" id="IPR007391">
    <property type="entry name" value="Vancomycin_resist_VanW"/>
</dbReference>
<name>A0A1F8GQ66_9BACT</name>
<dbReference type="PANTHER" id="PTHR35788">
    <property type="entry name" value="EXPORTED PROTEIN-RELATED"/>
    <property type="match status" value="1"/>
</dbReference>
<dbReference type="InterPro" id="IPR052913">
    <property type="entry name" value="Glycopeptide_resist_protein"/>
</dbReference>
<dbReference type="AlphaFoldDB" id="A0A1F8GQ66"/>
<dbReference type="STRING" id="1802701.A3A33_04975"/>
<gene>
    <name evidence="2" type="ORF">A3A33_04975</name>
</gene>
<evidence type="ECO:0000313" key="3">
    <source>
        <dbReference type="Proteomes" id="UP000179047"/>
    </source>
</evidence>
<dbReference type="InterPro" id="IPR022029">
    <property type="entry name" value="YoaR-like_PG-bd"/>
</dbReference>
<comment type="caution">
    <text evidence="2">The sequence shown here is derived from an EMBL/GenBank/DDBJ whole genome shotgun (WGS) entry which is preliminary data.</text>
</comment>
<dbReference type="EMBL" id="MGKP01000029">
    <property type="protein sequence ID" value="OGN27544.1"/>
    <property type="molecule type" value="Genomic_DNA"/>
</dbReference>
<proteinExistence type="predicted"/>
<reference evidence="2 3" key="1">
    <citation type="journal article" date="2016" name="Nat. Commun.">
        <title>Thousands of microbial genomes shed light on interconnected biogeochemical processes in an aquifer system.</title>
        <authorList>
            <person name="Anantharaman K."/>
            <person name="Brown C.T."/>
            <person name="Hug L.A."/>
            <person name="Sharon I."/>
            <person name="Castelle C.J."/>
            <person name="Probst A.J."/>
            <person name="Thomas B.C."/>
            <person name="Singh A."/>
            <person name="Wilkins M.J."/>
            <person name="Karaoz U."/>
            <person name="Brodie E.L."/>
            <person name="Williams K.H."/>
            <person name="Hubbard S.S."/>
            <person name="Banfield J.F."/>
        </authorList>
    </citation>
    <scope>NUCLEOTIDE SEQUENCE [LARGE SCALE GENOMIC DNA]</scope>
</reference>
<feature type="domain" description="YoaR-like putative peptidoglycan binding" evidence="1">
    <location>
        <begin position="49"/>
        <end position="157"/>
    </location>
</feature>
<organism evidence="2 3">
    <name type="scientific">Candidatus Yanofskybacteria bacterium RIFCSPLOWO2_01_FULL_49_25</name>
    <dbReference type="NCBI Taxonomy" id="1802701"/>
    <lineage>
        <taxon>Bacteria</taxon>
        <taxon>Candidatus Yanofskyibacteriota</taxon>
    </lineage>
</organism>
<dbReference type="Pfam" id="PF04294">
    <property type="entry name" value="VanW"/>
    <property type="match status" value="1"/>
</dbReference>
<protein>
    <recommendedName>
        <fullName evidence="1">YoaR-like putative peptidoglycan binding domain-containing protein</fullName>
    </recommendedName>
</protein>
<accession>A0A1F8GQ66</accession>
<sequence>MRRVLFIILAGCMGAVLITAIVASRQVYYEELLETTLSAISEKHASQTSQMIQEAVARPLALYSVGEPIVVPSTSMQVWLETYYRPFTGRQEVRLNSDAVASYLTELAPHLNTEPKNAQFSAENGVLIESVPAQNGQTLDIPASTHEILRALVHDQSTAPLVFSQREAEYSLGHLSSLGINALLARGTSNFTGSPASRKHNIRVGSAKFNNILVQPGEEFSFVDHLGTVDETTGYLPELVIKGDKVIPEYGGGLCQVSTTTFRAAILSGLPITERRPHSFPVQYYNPQGFDSTIYPGVVDLKFVNDTPGPILIQTSIEGNKLNFDFFGASDGRTTAIKGPVILEAPGDGSLKTNLVRTITYASGETKKDSFYSAYKSPSLFETIRNPLE</sequence>
<dbReference type="Pfam" id="PF12229">
    <property type="entry name" value="PG_binding_4"/>
    <property type="match status" value="1"/>
</dbReference>
<evidence type="ECO:0000259" key="1">
    <source>
        <dbReference type="Pfam" id="PF12229"/>
    </source>
</evidence>